<dbReference type="InterPro" id="IPR001753">
    <property type="entry name" value="Enoyl-CoA_hydra/iso"/>
</dbReference>
<dbReference type="InterPro" id="IPR029045">
    <property type="entry name" value="ClpP/crotonase-like_dom_sf"/>
</dbReference>
<dbReference type="Proteomes" id="UP000052232">
    <property type="component" value="Unassembled WGS sequence"/>
</dbReference>
<keyword evidence="2" id="KW-0456">Lyase</keyword>
<dbReference type="Gene3D" id="1.10.12.10">
    <property type="entry name" value="Lyase 2-enoyl-coa Hydratase, Chain A, domain 2"/>
    <property type="match status" value="1"/>
</dbReference>
<dbReference type="RefSeq" id="WP_066608401.1">
    <property type="nucleotide sequence ID" value="NZ_KQ130436.1"/>
</dbReference>
<protein>
    <submittedName>
        <fullName evidence="3">Enoyl-CoA hydratase</fullName>
    </submittedName>
</protein>
<dbReference type="STRING" id="1420583.V473_20095"/>
<keyword evidence="4" id="KW-1185">Reference proteome</keyword>
<accession>A0A0J7XNL4</accession>
<dbReference type="GO" id="GO:0016829">
    <property type="term" value="F:lyase activity"/>
    <property type="evidence" value="ECO:0007669"/>
    <property type="project" value="UniProtKB-KW"/>
</dbReference>
<dbReference type="EMBL" id="JACT01000005">
    <property type="protein sequence ID" value="KMS53267.1"/>
    <property type="molecule type" value="Genomic_DNA"/>
</dbReference>
<dbReference type="PATRIC" id="fig|1420583.3.peg.3829"/>
<sequence length="264" mass="28292">MSVYEDISLTVADRIGTLTLNRPEKGNTLRARTMEEICIGMDALVADPAVSVIVLAAAGKHFCAGADFSFLDELTRTPAPQIKAQIYAHFQGAAKRLYHCPKPTVALVQGAAVTVGCELSLACDFRVVADNGFFQESWIKLGIMPPLGGVFLLPRIVGLGRAAQIVLRGLPVKAQEAERIGLASELAPVDALADRGRELALELAAIAPLAYAQVKEALHRGLETSMEAEWSTNVLNQAILLGTDDFKEGLDAVKTRRAPLFTGK</sequence>
<evidence type="ECO:0000256" key="2">
    <source>
        <dbReference type="ARBA" id="ARBA00023239"/>
    </source>
</evidence>
<proteinExistence type="inferred from homology"/>
<dbReference type="InterPro" id="IPR014748">
    <property type="entry name" value="Enoyl-CoA_hydra_C"/>
</dbReference>
<gene>
    <name evidence="3" type="ORF">V473_20095</name>
</gene>
<organism evidence="3 4">
    <name type="scientific">Sphingobium cupriresistens LL01</name>
    <dbReference type="NCBI Taxonomy" id="1420583"/>
    <lineage>
        <taxon>Bacteria</taxon>
        <taxon>Pseudomonadati</taxon>
        <taxon>Pseudomonadota</taxon>
        <taxon>Alphaproteobacteria</taxon>
        <taxon>Sphingomonadales</taxon>
        <taxon>Sphingomonadaceae</taxon>
        <taxon>Sphingobium</taxon>
    </lineage>
</organism>
<dbReference type="AlphaFoldDB" id="A0A0J7XNL4"/>
<evidence type="ECO:0000313" key="4">
    <source>
        <dbReference type="Proteomes" id="UP000052232"/>
    </source>
</evidence>
<comment type="similarity">
    <text evidence="1">Belongs to the enoyl-CoA hydratase/isomerase family.</text>
</comment>
<evidence type="ECO:0000256" key="1">
    <source>
        <dbReference type="ARBA" id="ARBA00005254"/>
    </source>
</evidence>
<dbReference type="SUPFAM" id="SSF52096">
    <property type="entry name" value="ClpP/crotonase"/>
    <property type="match status" value="1"/>
</dbReference>
<dbReference type="CDD" id="cd06558">
    <property type="entry name" value="crotonase-like"/>
    <property type="match status" value="1"/>
</dbReference>
<comment type="caution">
    <text evidence="3">The sequence shown here is derived from an EMBL/GenBank/DDBJ whole genome shotgun (WGS) entry which is preliminary data.</text>
</comment>
<dbReference type="Pfam" id="PF00378">
    <property type="entry name" value="ECH_1"/>
    <property type="match status" value="1"/>
</dbReference>
<reference evidence="3 4" key="1">
    <citation type="journal article" date="2015" name="G3 (Bethesda)">
        <title>Insights into Ongoing Evolution of the Hexachlorocyclohexane Catabolic Pathway from Comparative Genomics of Ten Sphingomonadaceae Strains.</title>
        <authorList>
            <person name="Pearce S.L."/>
            <person name="Oakeshott J.G."/>
            <person name="Pandey G."/>
        </authorList>
    </citation>
    <scope>NUCLEOTIDE SEQUENCE [LARGE SCALE GENOMIC DNA]</scope>
    <source>
        <strain evidence="3 4">LL01</strain>
    </source>
</reference>
<dbReference type="Gene3D" id="3.90.226.10">
    <property type="entry name" value="2-enoyl-CoA Hydratase, Chain A, domain 1"/>
    <property type="match status" value="1"/>
</dbReference>
<dbReference type="GO" id="GO:0006635">
    <property type="term" value="P:fatty acid beta-oxidation"/>
    <property type="evidence" value="ECO:0007669"/>
    <property type="project" value="TreeGrafter"/>
</dbReference>
<name>A0A0J7XNL4_9SPHN</name>
<dbReference type="PANTHER" id="PTHR11941:SF54">
    <property type="entry name" value="ENOYL-COA HYDRATASE, MITOCHONDRIAL"/>
    <property type="match status" value="1"/>
</dbReference>
<dbReference type="PANTHER" id="PTHR11941">
    <property type="entry name" value="ENOYL-COA HYDRATASE-RELATED"/>
    <property type="match status" value="1"/>
</dbReference>
<evidence type="ECO:0000313" key="3">
    <source>
        <dbReference type="EMBL" id="KMS53267.1"/>
    </source>
</evidence>